<evidence type="ECO:0008006" key="3">
    <source>
        <dbReference type="Google" id="ProtNLM"/>
    </source>
</evidence>
<gene>
    <name evidence="1" type="ORF">UM93_12780</name>
</gene>
<evidence type="ECO:0000313" key="1">
    <source>
        <dbReference type="EMBL" id="AJT42160.1"/>
    </source>
</evidence>
<dbReference type="InterPro" id="IPR029068">
    <property type="entry name" value="Glyas_Bleomycin-R_OHBP_Dase"/>
</dbReference>
<proteinExistence type="predicted"/>
<dbReference type="SUPFAM" id="SSF54593">
    <property type="entry name" value="Glyoxalase/Bleomycin resistance protein/Dihydroxybiphenyl dioxygenase"/>
    <property type="match status" value="1"/>
</dbReference>
<name>A0A0D4C193_9MICC</name>
<keyword evidence="2" id="KW-1185">Reference proteome</keyword>
<sequence length="247" mass="27009">MLRVRPIHFTSRVQEFSALFDALGLVRVVNDVDWLEFDAGSGSVALHRTAADSTDDGVTYLGFQVKDLDVFAERTRVAGSQAEILQEAHGRTAKITARDGLEFMVDPTDHLETVATANPQLSVNALWYTPEVAAAAQDLGNIGAIPVSTAKNGQFADFKAKNGGKVLVHIAEKPAHGGLGFGYHGKLEVLLERLQAHQVQAHIIDESYGRTLHLSNPDYAELPNNPTGATIWINEEDQEDHYGYLKH</sequence>
<dbReference type="HOGENOM" id="CLU_099737_0_0_11"/>
<evidence type="ECO:0000313" key="2">
    <source>
        <dbReference type="Proteomes" id="UP000061839"/>
    </source>
</evidence>
<dbReference type="KEGG" id="ari:UM93_12780"/>
<organism evidence="1 2">
    <name type="scientific">Psychromicrobium lacuslunae</name>
    <dbReference type="NCBI Taxonomy" id="1618207"/>
    <lineage>
        <taxon>Bacteria</taxon>
        <taxon>Bacillati</taxon>
        <taxon>Actinomycetota</taxon>
        <taxon>Actinomycetes</taxon>
        <taxon>Micrococcales</taxon>
        <taxon>Micrococcaceae</taxon>
        <taxon>Psychromicrobium</taxon>
    </lineage>
</organism>
<dbReference type="Proteomes" id="UP000061839">
    <property type="component" value="Chromosome"/>
</dbReference>
<dbReference type="AlphaFoldDB" id="A0A0D4C193"/>
<reference evidence="1 2" key="1">
    <citation type="journal article" date="2015" name="Genome Announc.">
        <title>Complete Genome Sequencing of Protease-Producing Novel Arthrobacter sp. Strain IHBB 11108 Using PacBio Single-Molecule Real-Time Sequencing Technology.</title>
        <authorList>
            <person name="Kiran S."/>
            <person name="Swarnkar M.K."/>
            <person name="Pal M."/>
            <person name="Thakur R."/>
            <person name="Tewari R."/>
            <person name="Singh A.K."/>
            <person name="Gulati A."/>
        </authorList>
    </citation>
    <scope>NUCLEOTIDE SEQUENCE [LARGE SCALE GENOMIC DNA]</scope>
    <source>
        <strain evidence="1 2">IHBB 11108</strain>
    </source>
</reference>
<dbReference type="PATRIC" id="fig|1618207.4.peg.2591"/>
<dbReference type="OrthoDB" id="3296095at2"/>
<dbReference type="RefSeq" id="WP_045075946.1">
    <property type="nucleotide sequence ID" value="NZ_CP011005.1"/>
</dbReference>
<dbReference type="EMBL" id="CP011005">
    <property type="protein sequence ID" value="AJT42160.1"/>
    <property type="molecule type" value="Genomic_DNA"/>
</dbReference>
<protein>
    <recommendedName>
        <fullName evidence="3">VOC domain-containing protein</fullName>
    </recommendedName>
</protein>
<accession>A0A0D4C193</accession>
<dbReference type="STRING" id="1618207.UM93_12780"/>